<dbReference type="OrthoDB" id="9815501at2"/>
<accession>A0A0E3YD41</accession>
<dbReference type="PATRIC" id="fig|573737.6.peg.5230"/>
<keyword evidence="2" id="KW-1185">Reference proteome</keyword>
<dbReference type="Proteomes" id="UP000035050">
    <property type="component" value="Chromosome"/>
</dbReference>
<dbReference type="Gene3D" id="6.10.10.120">
    <property type="entry name" value="Antitoxin ParD1-like"/>
    <property type="match status" value="1"/>
</dbReference>
<dbReference type="EMBL" id="CP011253">
    <property type="protein sequence ID" value="AKC71435.1"/>
    <property type="molecule type" value="Genomic_DNA"/>
</dbReference>
<dbReference type="HOGENOM" id="CLU_144805_6_0_4"/>
<sequence>MISAELGRPLEDYIAELLKRGGCGSKSGVSRGGGCLIQDRESQLAALDAMVEKGMADVAAGEGQLAADVFDRLERRYRAKVNDEG</sequence>
<reference evidence="1" key="1">
    <citation type="submission" date="2016-06" db="EMBL/GenBank/DDBJ databases">
        <title>Pandoraea oxalativorans DSM 23570 Genome Sequencing.</title>
        <authorList>
            <person name="Ee R."/>
            <person name="Lim Y.-L."/>
            <person name="Yong D."/>
            <person name="Yin W.-F."/>
            <person name="Chan K.-G."/>
        </authorList>
    </citation>
    <scope>NUCLEOTIDE SEQUENCE</scope>
    <source>
        <strain evidence="1">DSM 23570</strain>
    </source>
</reference>
<name>A0A0E3YD41_9BURK</name>
<dbReference type="KEGG" id="pox:MB84_21190"/>
<dbReference type="RefSeq" id="WP_046292557.1">
    <property type="nucleotide sequence ID" value="NZ_CP011253.3"/>
</dbReference>
<dbReference type="AlphaFoldDB" id="A0A0E3YD41"/>
<dbReference type="InterPro" id="IPR038296">
    <property type="entry name" value="ParD_sf"/>
</dbReference>
<protein>
    <submittedName>
        <fullName evidence="1">Addiction module antitoxin</fullName>
    </submittedName>
</protein>
<evidence type="ECO:0000313" key="2">
    <source>
        <dbReference type="Proteomes" id="UP000035050"/>
    </source>
</evidence>
<organism evidence="1 2">
    <name type="scientific">Pandoraea oxalativorans</name>
    <dbReference type="NCBI Taxonomy" id="573737"/>
    <lineage>
        <taxon>Bacteria</taxon>
        <taxon>Pseudomonadati</taxon>
        <taxon>Pseudomonadota</taxon>
        <taxon>Betaproteobacteria</taxon>
        <taxon>Burkholderiales</taxon>
        <taxon>Burkholderiaceae</taxon>
        <taxon>Pandoraea</taxon>
    </lineage>
</organism>
<proteinExistence type="predicted"/>
<gene>
    <name evidence="1" type="ORF">MB84_21190</name>
</gene>
<evidence type="ECO:0000313" key="1">
    <source>
        <dbReference type="EMBL" id="AKC71435.1"/>
    </source>
</evidence>